<dbReference type="AlphaFoldDB" id="A0A4Y2LTA0"/>
<sequence>MKNHFRLAFAQSSLIRDPGGQYIGHVTPASGSGCDIVKYILKYKEDNDVGIKKLESIGVKGVFGFSLCMAGILLAGCDAVINILWFVLSLFSLGIAISGVLISGVDMALAFAEHSLRMADGFLAESAVSRQQRARVPALRFGGGAALDLTRSSTFH</sequence>
<protein>
    <submittedName>
        <fullName evidence="2">Uncharacterized protein</fullName>
    </submittedName>
</protein>
<feature type="transmembrane region" description="Helical" evidence="1">
    <location>
        <begin position="62"/>
        <end position="85"/>
    </location>
</feature>
<keyword evidence="1" id="KW-1133">Transmembrane helix</keyword>
<evidence type="ECO:0000313" key="3">
    <source>
        <dbReference type="Proteomes" id="UP000499080"/>
    </source>
</evidence>
<feature type="transmembrane region" description="Helical" evidence="1">
    <location>
        <begin position="91"/>
        <end position="112"/>
    </location>
</feature>
<keyword evidence="1" id="KW-0812">Transmembrane</keyword>
<evidence type="ECO:0000313" key="2">
    <source>
        <dbReference type="EMBL" id="GBN18055.1"/>
    </source>
</evidence>
<dbReference type="EMBL" id="BGPR01006333">
    <property type="protein sequence ID" value="GBN18055.1"/>
    <property type="molecule type" value="Genomic_DNA"/>
</dbReference>
<gene>
    <name evidence="2" type="ORF">AVEN_231873_1</name>
</gene>
<keyword evidence="1" id="KW-0472">Membrane</keyword>
<organism evidence="2 3">
    <name type="scientific">Araneus ventricosus</name>
    <name type="common">Orbweaver spider</name>
    <name type="synonym">Epeira ventricosa</name>
    <dbReference type="NCBI Taxonomy" id="182803"/>
    <lineage>
        <taxon>Eukaryota</taxon>
        <taxon>Metazoa</taxon>
        <taxon>Ecdysozoa</taxon>
        <taxon>Arthropoda</taxon>
        <taxon>Chelicerata</taxon>
        <taxon>Arachnida</taxon>
        <taxon>Araneae</taxon>
        <taxon>Araneomorphae</taxon>
        <taxon>Entelegynae</taxon>
        <taxon>Araneoidea</taxon>
        <taxon>Araneidae</taxon>
        <taxon>Araneus</taxon>
    </lineage>
</organism>
<keyword evidence="3" id="KW-1185">Reference proteome</keyword>
<reference evidence="2 3" key="1">
    <citation type="journal article" date="2019" name="Sci. Rep.">
        <title>Orb-weaving spider Araneus ventricosus genome elucidates the spidroin gene catalogue.</title>
        <authorList>
            <person name="Kono N."/>
            <person name="Nakamura H."/>
            <person name="Ohtoshi R."/>
            <person name="Moran D.A.P."/>
            <person name="Shinohara A."/>
            <person name="Yoshida Y."/>
            <person name="Fujiwara M."/>
            <person name="Mori M."/>
            <person name="Tomita M."/>
            <person name="Arakawa K."/>
        </authorList>
    </citation>
    <scope>NUCLEOTIDE SEQUENCE [LARGE SCALE GENOMIC DNA]</scope>
</reference>
<accession>A0A4Y2LTA0</accession>
<evidence type="ECO:0000256" key="1">
    <source>
        <dbReference type="SAM" id="Phobius"/>
    </source>
</evidence>
<dbReference type="PROSITE" id="PS51257">
    <property type="entry name" value="PROKAR_LIPOPROTEIN"/>
    <property type="match status" value="1"/>
</dbReference>
<dbReference type="OrthoDB" id="8058698at2759"/>
<proteinExistence type="predicted"/>
<name>A0A4Y2LTA0_ARAVE</name>
<dbReference type="Proteomes" id="UP000499080">
    <property type="component" value="Unassembled WGS sequence"/>
</dbReference>
<comment type="caution">
    <text evidence="2">The sequence shown here is derived from an EMBL/GenBank/DDBJ whole genome shotgun (WGS) entry which is preliminary data.</text>
</comment>